<dbReference type="InterPro" id="IPR050267">
    <property type="entry name" value="Anti-sigma-factor_SerPK"/>
</dbReference>
<dbReference type="STRING" id="1469144.LI90_3005"/>
<keyword evidence="3" id="KW-1185">Reference proteome</keyword>
<proteinExistence type="predicted"/>
<dbReference type="Proteomes" id="UP000070188">
    <property type="component" value="Unassembled WGS sequence"/>
</dbReference>
<accession>A0A132MW92</accession>
<dbReference type="PANTHER" id="PTHR35526">
    <property type="entry name" value="ANTI-SIGMA-F FACTOR RSBW-RELATED"/>
    <property type="match status" value="1"/>
</dbReference>
<feature type="compositionally biased region" description="Basic and acidic residues" evidence="1">
    <location>
        <begin position="15"/>
        <end position="34"/>
    </location>
</feature>
<comment type="caution">
    <text evidence="2">The sequence shown here is derived from an EMBL/GenBank/DDBJ whole genome shotgun (WGS) entry which is preliminary data.</text>
</comment>
<dbReference type="CDD" id="cd16936">
    <property type="entry name" value="HATPase_RsbW-like"/>
    <property type="match status" value="1"/>
</dbReference>
<sequence>MSVRREPGTVVIEVHGGHPDAPRPRGPDPDDEHGRGLQLVAALAAGWGVRHDGRRKIVWASLDLPGAES</sequence>
<evidence type="ECO:0000313" key="2">
    <source>
        <dbReference type="EMBL" id="KWX01970.1"/>
    </source>
</evidence>
<reference evidence="3" key="1">
    <citation type="submission" date="2015-04" db="EMBL/GenBank/DDBJ databases">
        <title>Physiological reanalysis, assessment of diazotrophy, and genome sequences of multiple isolates of Streptomyces thermoautotrophicus.</title>
        <authorList>
            <person name="MacKellar D.C."/>
            <person name="Lieber L."/>
            <person name="Norman J."/>
            <person name="Bolger A."/>
            <person name="Tobin C."/>
            <person name="Murray J.W."/>
            <person name="Chang R."/>
            <person name="Ford T."/>
            <person name="Nguyen P.Q."/>
            <person name="Woodward J."/>
            <person name="Permingeat H."/>
            <person name="Joshi N.S."/>
            <person name="Silver P.A."/>
            <person name="Usadel B."/>
            <person name="Rutherford A.W."/>
            <person name="Friesen M."/>
            <person name="Prell J."/>
        </authorList>
    </citation>
    <scope>NUCLEOTIDE SEQUENCE [LARGE SCALE GENOMIC DNA]</scope>
    <source>
        <strain evidence="3">H1</strain>
    </source>
</reference>
<dbReference type="PATRIC" id="fig|1469144.10.peg.3240"/>
<name>A0A132MW92_9ACTN</name>
<dbReference type="Gene3D" id="3.30.565.10">
    <property type="entry name" value="Histidine kinase-like ATPase, C-terminal domain"/>
    <property type="match status" value="1"/>
</dbReference>
<dbReference type="RefSeq" id="WP_171843039.1">
    <property type="nucleotide sequence ID" value="NZ_LAXD01000001.1"/>
</dbReference>
<dbReference type="PANTHER" id="PTHR35526:SF3">
    <property type="entry name" value="ANTI-SIGMA-F FACTOR RSBW"/>
    <property type="match status" value="1"/>
</dbReference>
<protein>
    <submittedName>
        <fullName evidence="2">Putative PAS/PAC sensor protein</fullName>
    </submittedName>
</protein>
<feature type="region of interest" description="Disordered" evidence="1">
    <location>
        <begin position="1"/>
        <end position="34"/>
    </location>
</feature>
<evidence type="ECO:0000313" key="3">
    <source>
        <dbReference type="Proteomes" id="UP000070188"/>
    </source>
</evidence>
<organism evidence="2 3">
    <name type="scientific">Carbonactinospora thermoautotrophica</name>
    <dbReference type="NCBI Taxonomy" id="1469144"/>
    <lineage>
        <taxon>Bacteria</taxon>
        <taxon>Bacillati</taxon>
        <taxon>Actinomycetota</taxon>
        <taxon>Actinomycetes</taxon>
        <taxon>Kitasatosporales</taxon>
        <taxon>Carbonactinosporaceae</taxon>
        <taxon>Carbonactinospora</taxon>
    </lineage>
</organism>
<dbReference type="AlphaFoldDB" id="A0A132MW92"/>
<gene>
    <name evidence="2" type="ORF">LI90_3005</name>
</gene>
<evidence type="ECO:0000256" key="1">
    <source>
        <dbReference type="SAM" id="MobiDB-lite"/>
    </source>
</evidence>
<dbReference type="EMBL" id="LAXD01000001">
    <property type="protein sequence ID" value="KWX01970.1"/>
    <property type="molecule type" value="Genomic_DNA"/>
</dbReference>
<dbReference type="InterPro" id="IPR036890">
    <property type="entry name" value="HATPase_C_sf"/>
</dbReference>